<dbReference type="EMBL" id="CP023699">
    <property type="protein sequence ID" value="QEU89884.1"/>
    <property type="molecule type" value="Genomic_DNA"/>
</dbReference>
<accession>E9KT97</accession>
<dbReference type="EMBL" id="HM116536">
    <property type="protein sequence ID" value="ADU56267.1"/>
    <property type="molecule type" value="Genomic_DNA"/>
</dbReference>
<organism evidence="2">
    <name type="scientific">Streptomyces kanamyceticus</name>
    <dbReference type="NCBI Taxonomy" id="1967"/>
    <lineage>
        <taxon>Bacteria</taxon>
        <taxon>Bacillati</taxon>
        <taxon>Actinomycetota</taxon>
        <taxon>Actinomycetes</taxon>
        <taxon>Kitasatosporales</taxon>
        <taxon>Streptomycetaceae</taxon>
        <taxon>Streptomyces</taxon>
    </lineage>
</organism>
<reference evidence="3 4" key="2">
    <citation type="submission" date="2017-09" db="EMBL/GenBank/DDBJ databases">
        <authorList>
            <person name="Lee N."/>
            <person name="Cho B.-K."/>
        </authorList>
    </citation>
    <scope>NUCLEOTIDE SEQUENCE [LARGE SCALE GENOMIC DNA]</scope>
    <source>
        <strain evidence="3 4">ATCC 12853</strain>
    </source>
</reference>
<dbReference type="RefSeq" id="WP_055549647.1">
    <property type="nucleotide sequence ID" value="NZ_CP023699.1"/>
</dbReference>
<sequence>MIAAVITAFATLVVAIVAFMLNQWSQLRFERRQTRVTRIGEQLRLLYGPLNALVESNEHIWEALQRSVLPSRAHRRTVDPSQEERATWDRWFTYAFMPTNRKMRDLIIEHADLLVEPELPEPLRLFCSHVAACEVALAEPAAGDARPEVLIRHPGAPYVTYVRESFALLKGEQLRLLGLMTQRVL</sequence>
<keyword evidence="1" id="KW-0472">Membrane</keyword>
<protein>
    <submittedName>
        <fullName evidence="2">Uncharacterized protein</fullName>
    </submittedName>
</protein>
<feature type="transmembrane region" description="Helical" evidence="1">
    <location>
        <begin position="6"/>
        <end position="25"/>
    </location>
</feature>
<proteinExistence type="predicted"/>
<dbReference type="AlphaFoldDB" id="E9KT97"/>
<keyword evidence="1" id="KW-0812">Transmembrane</keyword>
<name>E9KT97_STRKN</name>
<evidence type="ECO:0000313" key="3">
    <source>
        <dbReference type="EMBL" id="QEU89884.1"/>
    </source>
</evidence>
<dbReference type="OrthoDB" id="1494347at2"/>
<evidence type="ECO:0000313" key="2">
    <source>
        <dbReference type="EMBL" id="ADU56267.1"/>
    </source>
</evidence>
<reference evidence="2" key="1">
    <citation type="journal article" date="2011" name="J. Am. Chem. Soc.">
        <title>Biosynthesis of the allylmalonyl-CoA extender unit for the FK506 polyketide synthase proceeds through a dedicated polyketide synthase and facilitates the mutasynthesis of analogues.</title>
        <authorList>
            <person name="Mo S."/>
            <person name="Kim D.H."/>
            <person name="Lee J.H."/>
            <person name="Park J.W."/>
            <person name="Basnet D.B."/>
            <person name="Ban Y.H."/>
            <person name="Yoo Y.J."/>
            <person name="Chen S.W."/>
            <person name="Park S.R."/>
            <person name="Choi E.A."/>
            <person name="Kim E."/>
            <person name="Jin Y.Y."/>
            <person name="Lee S.K."/>
            <person name="Park J.Y."/>
            <person name="Liu Y."/>
            <person name="Lee M.O."/>
            <person name="Lee K.S."/>
            <person name="Kim S.J."/>
            <person name="Kim D."/>
            <person name="Park B.C."/>
            <person name="Lee S.G."/>
            <person name="Kwon H.J."/>
            <person name="Suh J.W."/>
            <person name="Moore B.S."/>
            <person name="Lim S.K."/>
            <person name="Yoon Y.J."/>
        </authorList>
    </citation>
    <scope>NUCLEOTIDE SEQUENCE</scope>
    <source>
        <strain evidence="2">KCTC 9225</strain>
    </source>
</reference>
<keyword evidence="4" id="KW-1185">Reference proteome</keyword>
<dbReference type="Proteomes" id="UP000325529">
    <property type="component" value="Chromosome"/>
</dbReference>
<keyword evidence="1" id="KW-1133">Transmembrane helix</keyword>
<evidence type="ECO:0000256" key="1">
    <source>
        <dbReference type="SAM" id="Phobius"/>
    </source>
</evidence>
<gene>
    <name evidence="3" type="ORF">CP970_02130</name>
    <name evidence="2" type="ORF">Tcs_SK_013</name>
</gene>
<evidence type="ECO:0000313" key="4">
    <source>
        <dbReference type="Proteomes" id="UP000325529"/>
    </source>
</evidence>
<dbReference type="KEGG" id="ska:CP970_02130"/>